<dbReference type="GO" id="GO:0001726">
    <property type="term" value="C:ruffle"/>
    <property type="evidence" value="ECO:0007669"/>
    <property type="project" value="UniProtKB-SubCell"/>
</dbReference>
<evidence type="ECO:0000256" key="10">
    <source>
        <dbReference type="ARBA" id="ARBA00004510"/>
    </source>
</evidence>
<proteinExistence type="inferred from homology"/>
<dbReference type="CTD" id="553729"/>
<keyword evidence="17" id="KW-0963">Cytoplasm</keyword>
<dbReference type="PANTHER" id="PTHR10829">
    <property type="entry name" value="CORTACTIN AND DREBRIN"/>
    <property type="match status" value="1"/>
</dbReference>
<evidence type="ECO:0000259" key="31">
    <source>
        <dbReference type="PROSITE" id="PS50002"/>
    </source>
</evidence>
<evidence type="ECO:0000256" key="15">
    <source>
        <dbReference type="ARBA" id="ARBA00022448"/>
    </source>
</evidence>
<keyword evidence="24" id="KW-0009">Actin-binding</keyword>
<dbReference type="GO" id="GO:0030027">
    <property type="term" value="C:lamellipodium"/>
    <property type="evidence" value="ECO:0007669"/>
    <property type="project" value="UniProtKB-SubCell"/>
</dbReference>
<dbReference type="GO" id="GO:0043204">
    <property type="term" value="C:perikaryon"/>
    <property type="evidence" value="ECO:0007669"/>
    <property type="project" value="UniProtKB-SubCell"/>
</dbReference>
<dbReference type="GO" id="GO:0002102">
    <property type="term" value="C:podosome"/>
    <property type="evidence" value="ECO:0007669"/>
    <property type="project" value="UniProtKB-SubCell"/>
</dbReference>
<dbReference type="SUPFAM" id="SSF50044">
    <property type="entry name" value="SH3-domain"/>
    <property type="match status" value="1"/>
</dbReference>
<keyword evidence="20" id="KW-0770">Synapse</keyword>
<evidence type="ECO:0000256" key="6">
    <source>
        <dbReference type="ARBA" id="ARBA00004412"/>
    </source>
</evidence>
<dbReference type="GO" id="GO:0005829">
    <property type="term" value="C:cytosol"/>
    <property type="evidence" value="ECO:0007669"/>
    <property type="project" value="UniProtKB-SubCell"/>
</dbReference>
<dbReference type="GO" id="GO:0045773">
    <property type="term" value="P:positive regulation of axon extension"/>
    <property type="evidence" value="ECO:0007669"/>
    <property type="project" value="TreeGrafter"/>
</dbReference>
<dbReference type="FunFam" id="3.40.20.10:FF:000011">
    <property type="entry name" value="Drebrin-like protein B"/>
    <property type="match status" value="1"/>
</dbReference>
<keyword evidence="27" id="KW-0968">Cytoplasmic vesicle</keyword>
<evidence type="ECO:0000256" key="11">
    <source>
        <dbReference type="ARBA" id="ARBA00004514"/>
    </source>
</evidence>
<evidence type="ECO:0000256" key="5">
    <source>
        <dbReference type="ARBA" id="ARBA00004279"/>
    </source>
</evidence>
<evidence type="ECO:0000256" key="9">
    <source>
        <dbReference type="ARBA" id="ARBA00004484"/>
    </source>
</evidence>
<evidence type="ECO:0000256" key="17">
    <source>
        <dbReference type="ARBA" id="ARBA00022490"/>
    </source>
</evidence>
<keyword evidence="21" id="KW-0333">Golgi apparatus</keyword>
<keyword evidence="23" id="KW-0472">Membrane</keyword>
<keyword evidence="19" id="KW-0965">Cell junction</keyword>
<feature type="compositionally biased region" description="Basic and acidic residues" evidence="30">
    <location>
        <begin position="267"/>
        <end position="276"/>
    </location>
</feature>
<keyword evidence="16" id="KW-1003">Cell membrane</keyword>
<dbReference type="Pfam" id="PF14604">
    <property type="entry name" value="SH3_9"/>
    <property type="match status" value="1"/>
</dbReference>
<dbReference type="Proteomes" id="UP000515161">
    <property type="component" value="Unplaced"/>
</dbReference>
<dbReference type="InterPro" id="IPR029006">
    <property type="entry name" value="ADF-H/Gelsolin-like_dom_sf"/>
</dbReference>
<dbReference type="SMART" id="SM00326">
    <property type="entry name" value="SH3"/>
    <property type="match status" value="1"/>
</dbReference>
<dbReference type="SUPFAM" id="SSF55753">
    <property type="entry name" value="Actin depolymerizing proteins"/>
    <property type="match status" value="1"/>
</dbReference>
<gene>
    <name evidence="34" type="primary">dbnlb</name>
</gene>
<feature type="domain" description="SH3" evidence="31">
    <location>
        <begin position="391"/>
        <end position="449"/>
    </location>
</feature>
<feature type="compositionally biased region" description="Basic and acidic residues" evidence="30">
    <location>
        <begin position="244"/>
        <end position="256"/>
    </location>
</feature>
<keyword evidence="18" id="KW-0967">Endosome</keyword>
<evidence type="ECO:0000256" key="30">
    <source>
        <dbReference type="SAM" id="MobiDB-lite"/>
    </source>
</evidence>
<dbReference type="GO" id="GO:0030833">
    <property type="term" value="P:regulation of actin filament polymerization"/>
    <property type="evidence" value="ECO:0007669"/>
    <property type="project" value="TreeGrafter"/>
</dbReference>
<evidence type="ECO:0000313" key="33">
    <source>
        <dbReference type="Proteomes" id="UP000515161"/>
    </source>
</evidence>
<evidence type="ECO:0000256" key="16">
    <source>
        <dbReference type="ARBA" id="ARBA00022475"/>
    </source>
</evidence>
<keyword evidence="14 29" id="KW-0728">SH3 domain</keyword>
<dbReference type="GO" id="GO:0098974">
    <property type="term" value="P:postsynaptic actin cytoskeleton organization"/>
    <property type="evidence" value="ECO:0007669"/>
    <property type="project" value="TreeGrafter"/>
</dbReference>
<organism evidence="33 34">
    <name type="scientific">Gymnodraco acuticeps</name>
    <name type="common">Antarctic dragonfish</name>
    <dbReference type="NCBI Taxonomy" id="8218"/>
    <lineage>
        <taxon>Eukaryota</taxon>
        <taxon>Metazoa</taxon>
        <taxon>Chordata</taxon>
        <taxon>Craniata</taxon>
        <taxon>Vertebrata</taxon>
        <taxon>Euteleostomi</taxon>
        <taxon>Actinopterygii</taxon>
        <taxon>Neopterygii</taxon>
        <taxon>Teleostei</taxon>
        <taxon>Neoteleostei</taxon>
        <taxon>Acanthomorphata</taxon>
        <taxon>Eupercaria</taxon>
        <taxon>Perciformes</taxon>
        <taxon>Notothenioidei</taxon>
        <taxon>Bathydraconidae</taxon>
        <taxon>Gymnodraco</taxon>
    </lineage>
</organism>
<evidence type="ECO:0000256" key="26">
    <source>
        <dbReference type="ARBA" id="ARBA00023273"/>
    </source>
</evidence>
<evidence type="ECO:0000256" key="24">
    <source>
        <dbReference type="ARBA" id="ARBA00023203"/>
    </source>
</evidence>
<dbReference type="PRINTS" id="PR00452">
    <property type="entry name" value="SH3DOMAIN"/>
</dbReference>
<feature type="region of interest" description="Disordered" evidence="30">
    <location>
        <begin position="168"/>
        <end position="393"/>
    </location>
</feature>
<comment type="similarity">
    <text evidence="13">Belongs to the ABP1 family.</text>
</comment>
<dbReference type="GO" id="GO:0051015">
    <property type="term" value="F:actin filament binding"/>
    <property type="evidence" value="ECO:0007669"/>
    <property type="project" value="TreeGrafter"/>
</dbReference>
<dbReference type="Gene3D" id="3.40.20.10">
    <property type="entry name" value="Severin"/>
    <property type="match status" value="1"/>
</dbReference>
<evidence type="ECO:0000313" key="34">
    <source>
        <dbReference type="RefSeq" id="XP_034094283.1"/>
    </source>
</evidence>
<keyword evidence="15" id="KW-0813">Transport</keyword>
<keyword evidence="25" id="KW-0206">Cytoskeleton</keyword>
<dbReference type="SMART" id="SM00102">
    <property type="entry name" value="ADF"/>
    <property type="match status" value="1"/>
</dbReference>
<dbReference type="InterPro" id="IPR036028">
    <property type="entry name" value="SH3-like_dom_sf"/>
</dbReference>
<evidence type="ECO:0000256" key="29">
    <source>
        <dbReference type="PROSITE-ProRule" id="PRU00192"/>
    </source>
</evidence>
<evidence type="ECO:0000256" key="7">
    <source>
        <dbReference type="ARBA" id="ARBA00004413"/>
    </source>
</evidence>
<keyword evidence="33" id="KW-1185">Reference proteome</keyword>
<dbReference type="GO" id="GO:0005769">
    <property type="term" value="C:early endosome"/>
    <property type="evidence" value="ECO:0007669"/>
    <property type="project" value="UniProtKB-SubCell"/>
</dbReference>
<evidence type="ECO:0000256" key="27">
    <source>
        <dbReference type="ARBA" id="ARBA00023329"/>
    </source>
</evidence>
<dbReference type="Pfam" id="PF00241">
    <property type="entry name" value="Cofilin_ADF"/>
    <property type="match status" value="1"/>
</dbReference>
<feature type="compositionally biased region" description="Acidic residues" evidence="30">
    <location>
        <begin position="375"/>
        <end position="388"/>
    </location>
</feature>
<dbReference type="GO" id="GO:0030864">
    <property type="term" value="C:cortical actin cytoskeleton"/>
    <property type="evidence" value="ECO:0007669"/>
    <property type="project" value="TreeGrafter"/>
</dbReference>
<evidence type="ECO:0000256" key="12">
    <source>
        <dbReference type="ARBA" id="ARBA00004544"/>
    </source>
</evidence>
<dbReference type="InterPro" id="IPR001452">
    <property type="entry name" value="SH3_domain"/>
</dbReference>
<evidence type="ECO:0000256" key="3">
    <source>
        <dbReference type="ARBA" id="ARBA00004245"/>
    </source>
</evidence>
<sequence>MAVNLSKNGTALTAAFKEVVDEKSSTNWALFTYEGNSNDIRLAEKGDGGLEELVEELNSGKIMYAFCRVQDPNSGLPKYVLINWTGEGVKDARKGQCAHHVSSMATFLRGAHVTINARAEDDVEPEVIMEKVAKASGANYSFHKEAPSRFQDSGPQGPVGSVYQKTNAMSEIKRTNKDNFWAQTEKDEEKRRKEERAKADDERQHLEKERKDREAKEAGQREKRDKEKASQIDEQKKYQQKQDSTTKEQEKQRYEEENQAAQTKGIKRGESVEKANEAASLISQRASNPREMFKQRERGITPSDSDVPSVPPVSPQPGRLQSPFLAKPGYEAERAESPQRQASPLPAGSASPVRATEEAPAAHIQVAPKEPAQPEVEENNVEELTPDETPDKGACARALYDYQAADDTEISFDPDDILTGIEMIDEGWWRGYSPNGHFGMFPANYVEMM</sequence>
<dbReference type="InterPro" id="IPR002108">
    <property type="entry name" value="ADF-H"/>
</dbReference>
<dbReference type="Gene3D" id="2.30.30.40">
    <property type="entry name" value="SH3 Domains"/>
    <property type="match status" value="1"/>
</dbReference>
<dbReference type="GO" id="GO:0014069">
    <property type="term" value="C:postsynaptic density"/>
    <property type="evidence" value="ECO:0007669"/>
    <property type="project" value="UniProtKB-SubCell"/>
</dbReference>
<evidence type="ECO:0000256" key="20">
    <source>
        <dbReference type="ARBA" id="ARBA00023018"/>
    </source>
</evidence>
<dbReference type="GO" id="GO:0030427">
    <property type="term" value="C:site of polarized growth"/>
    <property type="evidence" value="ECO:0007669"/>
    <property type="project" value="TreeGrafter"/>
</dbReference>
<accession>A0A6P8W6C5</accession>
<dbReference type="AlphaFoldDB" id="A0A6P8W6C5"/>
<comment type="subcellular location">
    <subcellularLocation>
        <location evidence="7">Cell membrane</location>
        <topology evidence="7">Peripheral membrane protein</topology>
        <orientation evidence="7">Cytoplasmic side</orientation>
    </subcellularLocation>
    <subcellularLocation>
        <location evidence="5">Cell projection</location>
        <location evidence="5">Dendrite</location>
    </subcellularLocation>
    <subcellularLocation>
        <location evidence="10">Cell projection</location>
        <location evidence="10">Lamellipodium</location>
    </subcellularLocation>
    <subcellularLocation>
        <location evidence="2">Cell projection</location>
        <location evidence="2">Podosome</location>
    </subcellularLocation>
    <subcellularLocation>
        <location evidence="8">Cell projection</location>
        <location evidence="8">Ruffle</location>
    </subcellularLocation>
    <subcellularLocation>
        <location evidence="12">Cytoplasm</location>
        <location evidence="12">Cell cortex</location>
    </subcellularLocation>
    <subcellularLocation>
        <location evidence="3">Cytoplasm</location>
        <location evidence="3">Cytoskeleton</location>
    </subcellularLocation>
    <subcellularLocation>
        <location evidence="11">Cytoplasm</location>
        <location evidence="11">Cytosol</location>
    </subcellularLocation>
    <subcellularLocation>
        <location evidence="1">Cytoplasmic vesicle</location>
        <location evidence="1">Clathrin-coated vesicle membrane</location>
        <topology evidence="1">Peripheral membrane protein</topology>
        <orientation evidence="1">Cytoplasmic side</orientation>
    </subcellularLocation>
    <subcellularLocation>
        <location evidence="6">Early endosome</location>
    </subcellularLocation>
    <subcellularLocation>
        <location evidence="4">Golgi apparatus membrane</location>
        <topology evidence="4">Peripheral membrane protein</topology>
        <orientation evidence="4">Cytoplasmic side</orientation>
    </subcellularLocation>
    <subcellularLocation>
        <location evidence="9">Perikaryon</location>
    </subcellularLocation>
    <subcellularLocation>
        <location evidence="28">Postsynaptic density</location>
    </subcellularLocation>
</comment>
<evidence type="ECO:0000256" key="2">
    <source>
        <dbReference type="ARBA" id="ARBA00004188"/>
    </source>
</evidence>
<keyword evidence="26" id="KW-0966">Cell projection</keyword>
<reference evidence="34" key="1">
    <citation type="submission" date="2025-08" db="UniProtKB">
        <authorList>
            <consortium name="RefSeq"/>
        </authorList>
    </citation>
    <scope>IDENTIFICATION</scope>
</reference>
<dbReference type="PROSITE" id="PS51263">
    <property type="entry name" value="ADF_H"/>
    <property type="match status" value="1"/>
</dbReference>
<dbReference type="PANTHER" id="PTHR10829:SF12">
    <property type="entry name" value="DREBRIN-LIKE PROTEIN"/>
    <property type="match status" value="1"/>
</dbReference>
<evidence type="ECO:0000256" key="14">
    <source>
        <dbReference type="ARBA" id="ARBA00022443"/>
    </source>
</evidence>
<evidence type="ECO:0000256" key="8">
    <source>
        <dbReference type="ARBA" id="ARBA00004466"/>
    </source>
</evidence>
<dbReference type="CDD" id="cd11281">
    <property type="entry name" value="ADF_drebrin_like"/>
    <property type="match status" value="1"/>
</dbReference>
<dbReference type="PROSITE" id="PS50002">
    <property type="entry name" value="SH3"/>
    <property type="match status" value="1"/>
</dbReference>
<dbReference type="RefSeq" id="XP_034094283.1">
    <property type="nucleotide sequence ID" value="XM_034238392.1"/>
</dbReference>
<dbReference type="GO" id="GO:0061003">
    <property type="term" value="P:positive regulation of dendritic spine morphogenesis"/>
    <property type="evidence" value="ECO:0007669"/>
    <property type="project" value="TreeGrafter"/>
</dbReference>
<evidence type="ECO:0000256" key="21">
    <source>
        <dbReference type="ARBA" id="ARBA00023034"/>
    </source>
</evidence>
<evidence type="ECO:0000259" key="32">
    <source>
        <dbReference type="PROSITE" id="PS51263"/>
    </source>
</evidence>
<evidence type="ECO:0000256" key="23">
    <source>
        <dbReference type="ARBA" id="ARBA00023136"/>
    </source>
</evidence>
<evidence type="ECO:0000256" key="1">
    <source>
        <dbReference type="ARBA" id="ARBA00004145"/>
    </source>
</evidence>
<feature type="domain" description="ADF-H" evidence="32">
    <location>
        <begin position="2"/>
        <end position="133"/>
    </location>
</feature>
<dbReference type="FunFam" id="2.30.30.40:FF:000046">
    <property type="entry name" value="Drebrin-like protein isoform B"/>
    <property type="match status" value="1"/>
</dbReference>
<dbReference type="CDD" id="cd11960">
    <property type="entry name" value="SH3_Abp1_eu"/>
    <property type="match status" value="1"/>
</dbReference>
<dbReference type="GO" id="GO:0045211">
    <property type="term" value="C:postsynaptic membrane"/>
    <property type="evidence" value="ECO:0007669"/>
    <property type="project" value="TreeGrafter"/>
</dbReference>
<dbReference type="InterPro" id="IPR035717">
    <property type="entry name" value="Drebrin-like_SH3"/>
</dbReference>
<evidence type="ECO:0000256" key="19">
    <source>
        <dbReference type="ARBA" id="ARBA00022949"/>
    </source>
</evidence>
<dbReference type="GO" id="GO:0048812">
    <property type="term" value="P:neuron projection morphogenesis"/>
    <property type="evidence" value="ECO:0007669"/>
    <property type="project" value="TreeGrafter"/>
</dbReference>
<name>A0A6P8W6C5_GYMAC</name>
<dbReference type="GO" id="GO:0005884">
    <property type="term" value="C:actin filament"/>
    <property type="evidence" value="ECO:0007669"/>
    <property type="project" value="TreeGrafter"/>
</dbReference>
<keyword evidence="22" id="KW-0175">Coiled coil</keyword>
<dbReference type="GeneID" id="117561125"/>
<evidence type="ECO:0000256" key="25">
    <source>
        <dbReference type="ARBA" id="ARBA00023212"/>
    </source>
</evidence>
<evidence type="ECO:0000256" key="18">
    <source>
        <dbReference type="ARBA" id="ARBA00022753"/>
    </source>
</evidence>
<dbReference type="GO" id="GO:0000139">
    <property type="term" value="C:Golgi membrane"/>
    <property type="evidence" value="ECO:0007669"/>
    <property type="project" value="UniProtKB-SubCell"/>
</dbReference>
<evidence type="ECO:0000256" key="28">
    <source>
        <dbReference type="ARBA" id="ARBA00034105"/>
    </source>
</evidence>
<evidence type="ECO:0000256" key="13">
    <source>
        <dbReference type="ARBA" id="ARBA00011039"/>
    </source>
</evidence>
<feature type="compositionally biased region" description="Basic and acidic residues" evidence="30">
    <location>
        <begin position="184"/>
        <end position="237"/>
    </location>
</feature>
<evidence type="ECO:0000256" key="4">
    <source>
        <dbReference type="ARBA" id="ARBA00004255"/>
    </source>
</evidence>
<protein>
    <submittedName>
        <fullName evidence="34">Drebrin-like b isoform X3</fullName>
    </submittedName>
</protein>
<dbReference type="GO" id="GO:0030665">
    <property type="term" value="C:clathrin-coated vesicle membrane"/>
    <property type="evidence" value="ECO:0007669"/>
    <property type="project" value="UniProtKB-SubCell"/>
</dbReference>
<evidence type="ECO:0000256" key="22">
    <source>
        <dbReference type="ARBA" id="ARBA00023054"/>
    </source>
</evidence>
<dbReference type="GO" id="GO:0030425">
    <property type="term" value="C:dendrite"/>
    <property type="evidence" value="ECO:0007669"/>
    <property type="project" value="UniProtKB-SubCell"/>
</dbReference>